<dbReference type="InterPro" id="IPR022764">
    <property type="entry name" value="Peptidase_S54_rhomboid_dom"/>
</dbReference>
<accession>A0A0L0SMG3</accession>
<keyword evidence="5" id="KW-0645">Protease</keyword>
<reference evidence="14" key="2">
    <citation type="submission" date="2009-11" db="EMBL/GenBank/DDBJ databases">
        <title>The Genome Sequence of Allomyces macrogynus strain ATCC 38327.</title>
        <authorList>
            <consortium name="The Broad Institute Genome Sequencing Platform"/>
            <person name="Russ C."/>
            <person name="Cuomo C."/>
            <person name="Shea T."/>
            <person name="Young S.K."/>
            <person name="Zeng Q."/>
            <person name="Koehrsen M."/>
            <person name="Haas B."/>
            <person name="Borodovsky M."/>
            <person name="Guigo R."/>
            <person name="Alvarado L."/>
            <person name="Berlin A."/>
            <person name="Borenstein D."/>
            <person name="Chen Z."/>
            <person name="Engels R."/>
            <person name="Freedman E."/>
            <person name="Gellesch M."/>
            <person name="Goldberg J."/>
            <person name="Griggs A."/>
            <person name="Gujja S."/>
            <person name="Heiman D."/>
            <person name="Hepburn T."/>
            <person name="Howarth C."/>
            <person name="Jen D."/>
            <person name="Larson L."/>
            <person name="Lewis B."/>
            <person name="Mehta T."/>
            <person name="Park D."/>
            <person name="Pearson M."/>
            <person name="Roberts A."/>
            <person name="Saif S."/>
            <person name="Shenoy N."/>
            <person name="Sisk P."/>
            <person name="Stolte C."/>
            <person name="Sykes S."/>
            <person name="Walk T."/>
            <person name="White J."/>
            <person name="Yandava C."/>
            <person name="Burger G."/>
            <person name="Gray M.W."/>
            <person name="Holland P.W.H."/>
            <person name="King N."/>
            <person name="Lang F.B.F."/>
            <person name="Roger A.J."/>
            <person name="Ruiz-Trillo I."/>
            <person name="Lander E."/>
            <person name="Nusbaum C."/>
        </authorList>
    </citation>
    <scope>NUCLEOTIDE SEQUENCE [LARGE SCALE GENOMIC DNA]</scope>
    <source>
        <strain evidence="14">ATCC 38327</strain>
    </source>
</reference>
<feature type="region of interest" description="Disordered" evidence="10">
    <location>
        <begin position="359"/>
        <end position="388"/>
    </location>
</feature>
<dbReference type="eggNOG" id="KOG2632">
    <property type="taxonomic scope" value="Eukaryota"/>
</dbReference>
<feature type="transmembrane region" description="Helical" evidence="11">
    <location>
        <begin position="124"/>
        <end position="148"/>
    </location>
</feature>
<comment type="catalytic activity">
    <reaction evidence="1">
        <text>Cleaves type-1 transmembrane domains using a catalytic dyad composed of serine and histidine that are contributed by different transmembrane domains.</text>
        <dbReference type="EC" id="3.4.21.105"/>
    </reaction>
</comment>
<protein>
    <recommendedName>
        <fullName evidence="4">rhomboid protease</fullName>
        <ecNumber evidence="4">3.4.21.105</ecNumber>
    </recommendedName>
</protein>
<name>A0A0L0SMG3_ALLM3</name>
<evidence type="ECO:0000313" key="14">
    <source>
        <dbReference type="Proteomes" id="UP000054350"/>
    </source>
</evidence>
<dbReference type="OrthoDB" id="5534238at2759"/>
<evidence type="ECO:0000256" key="1">
    <source>
        <dbReference type="ARBA" id="ARBA00000156"/>
    </source>
</evidence>
<keyword evidence="8 11" id="KW-1133">Transmembrane helix</keyword>
<feature type="transmembrane region" description="Helical" evidence="11">
    <location>
        <begin position="227"/>
        <end position="258"/>
    </location>
</feature>
<dbReference type="EMBL" id="GG745342">
    <property type="protein sequence ID" value="KNE63570.1"/>
    <property type="molecule type" value="Genomic_DNA"/>
</dbReference>
<evidence type="ECO:0000256" key="7">
    <source>
        <dbReference type="ARBA" id="ARBA00022801"/>
    </source>
</evidence>
<dbReference type="InterPro" id="IPR035952">
    <property type="entry name" value="Rhomboid-like_sf"/>
</dbReference>
<organism evidence="13 14">
    <name type="scientific">Allomyces macrogynus (strain ATCC 38327)</name>
    <name type="common">Allomyces javanicus var. macrogynus</name>
    <dbReference type="NCBI Taxonomy" id="578462"/>
    <lineage>
        <taxon>Eukaryota</taxon>
        <taxon>Fungi</taxon>
        <taxon>Fungi incertae sedis</taxon>
        <taxon>Blastocladiomycota</taxon>
        <taxon>Blastocladiomycetes</taxon>
        <taxon>Blastocladiales</taxon>
        <taxon>Blastocladiaceae</taxon>
        <taxon>Allomyces</taxon>
    </lineage>
</organism>
<dbReference type="EC" id="3.4.21.105" evidence="4"/>
<dbReference type="OMA" id="NTYPIVH"/>
<keyword evidence="7" id="KW-0378">Hydrolase</keyword>
<gene>
    <name evidence="13" type="ORF">AMAG_08679</name>
</gene>
<feature type="compositionally biased region" description="Low complexity" evidence="10">
    <location>
        <begin position="365"/>
        <end position="381"/>
    </location>
</feature>
<comment type="similarity">
    <text evidence="3">Belongs to the peptidase S54 family.</text>
</comment>
<dbReference type="GO" id="GO:0006508">
    <property type="term" value="P:proteolysis"/>
    <property type="evidence" value="ECO:0007669"/>
    <property type="project" value="UniProtKB-KW"/>
</dbReference>
<dbReference type="AlphaFoldDB" id="A0A0L0SMG3"/>
<keyword evidence="6 11" id="KW-0812">Transmembrane</keyword>
<keyword evidence="9 11" id="KW-0472">Membrane</keyword>
<keyword evidence="14" id="KW-1185">Reference proteome</keyword>
<comment type="subcellular location">
    <subcellularLocation>
        <location evidence="2">Membrane</location>
        <topology evidence="2">Multi-pass membrane protein</topology>
    </subcellularLocation>
</comment>
<proteinExistence type="inferred from homology"/>
<dbReference type="PANTHER" id="PTHR43066:SF1">
    <property type="entry name" value="RHOMBOID PROTEIN 2"/>
    <property type="match status" value="1"/>
</dbReference>
<feature type="transmembrane region" description="Helical" evidence="11">
    <location>
        <begin position="160"/>
        <end position="182"/>
    </location>
</feature>
<feature type="transmembrane region" description="Helical" evidence="11">
    <location>
        <begin position="83"/>
        <end position="103"/>
    </location>
</feature>
<dbReference type="GO" id="GO:0016020">
    <property type="term" value="C:membrane"/>
    <property type="evidence" value="ECO:0007669"/>
    <property type="project" value="UniProtKB-SubCell"/>
</dbReference>
<dbReference type="Pfam" id="PF01694">
    <property type="entry name" value="Rhomboid"/>
    <property type="match status" value="1"/>
</dbReference>
<evidence type="ECO:0000256" key="11">
    <source>
        <dbReference type="SAM" id="Phobius"/>
    </source>
</evidence>
<reference evidence="13 14" key="1">
    <citation type="submission" date="2009-11" db="EMBL/GenBank/DDBJ databases">
        <title>Annotation of Allomyces macrogynus ATCC 38327.</title>
        <authorList>
            <consortium name="The Broad Institute Genome Sequencing Platform"/>
            <person name="Russ C."/>
            <person name="Cuomo C."/>
            <person name="Burger G."/>
            <person name="Gray M.W."/>
            <person name="Holland P.W.H."/>
            <person name="King N."/>
            <person name="Lang F.B.F."/>
            <person name="Roger A.J."/>
            <person name="Ruiz-Trillo I."/>
            <person name="Young S.K."/>
            <person name="Zeng Q."/>
            <person name="Gargeya S."/>
            <person name="Fitzgerald M."/>
            <person name="Haas B."/>
            <person name="Abouelleil A."/>
            <person name="Alvarado L."/>
            <person name="Arachchi H.M."/>
            <person name="Berlin A."/>
            <person name="Chapman S.B."/>
            <person name="Gearin G."/>
            <person name="Goldberg J."/>
            <person name="Griggs A."/>
            <person name="Gujja S."/>
            <person name="Hansen M."/>
            <person name="Heiman D."/>
            <person name="Howarth C."/>
            <person name="Larimer J."/>
            <person name="Lui A."/>
            <person name="MacDonald P.J.P."/>
            <person name="McCowen C."/>
            <person name="Montmayeur A."/>
            <person name="Murphy C."/>
            <person name="Neiman D."/>
            <person name="Pearson M."/>
            <person name="Priest M."/>
            <person name="Roberts A."/>
            <person name="Saif S."/>
            <person name="Shea T."/>
            <person name="Sisk P."/>
            <person name="Stolte C."/>
            <person name="Sykes S."/>
            <person name="Wortman J."/>
            <person name="Nusbaum C."/>
            <person name="Birren B."/>
        </authorList>
    </citation>
    <scope>NUCLEOTIDE SEQUENCE [LARGE SCALE GENOMIC DNA]</scope>
    <source>
        <strain evidence="13 14">ATCC 38327</strain>
    </source>
</reference>
<evidence type="ECO:0000256" key="8">
    <source>
        <dbReference type="ARBA" id="ARBA00022989"/>
    </source>
</evidence>
<evidence type="ECO:0000256" key="9">
    <source>
        <dbReference type="ARBA" id="ARBA00023136"/>
    </source>
</evidence>
<evidence type="ECO:0000256" key="2">
    <source>
        <dbReference type="ARBA" id="ARBA00004141"/>
    </source>
</evidence>
<dbReference type="Proteomes" id="UP000054350">
    <property type="component" value="Unassembled WGS sequence"/>
</dbReference>
<dbReference type="GO" id="GO:0004252">
    <property type="term" value="F:serine-type endopeptidase activity"/>
    <property type="evidence" value="ECO:0007669"/>
    <property type="project" value="InterPro"/>
</dbReference>
<feature type="domain" description="Peptidase S54 rhomboid" evidence="12">
    <location>
        <begin position="120"/>
        <end position="258"/>
    </location>
</feature>
<evidence type="ECO:0000256" key="6">
    <source>
        <dbReference type="ARBA" id="ARBA00022692"/>
    </source>
</evidence>
<dbReference type="VEuPathDB" id="FungiDB:AMAG_08679"/>
<evidence type="ECO:0000259" key="12">
    <source>
        <dbReference type="Pfam" id="PF01694"/>
    </source>
</evidence>
<evidence type="ECO:0000256" key="4">
    <source>
        <dbReference type="ARBA" id="ARBA00013039"/>
    </source>
</evidence>
<evidence type="ECO:0000313" key="13">
    <source>
        <dbReference type="EMBL" id="KNE63570.1"/>
    </source>
</evidence>
<feature type="compositionally biased region" description="Low complexity" evidence="10">
    <location>
        <begin position="25"/>
        <end position="42"/>
    </location>
</feature>
<dbReference type="PANTHER" id="PTHR43066">
    <property type="entry name" value="RHOMBOID-RELATED PROTEIN"/>
    <property type="match status" value="1"/>
</dbReference>
<evidence type="ECO:0000256" key="5">
    <source>
        <dbReference type="ARBA" id="ARBA00022670"/>
    </source>
</evidence>
<dbReference type="SUPFAM" id="SSF144091">
    <property type="entry name" value="Rhomboid-like"/>
    <property type="match status" value="1"/>
</dbReference>
<feature type="region of interest" description="Disordered" evidence="10">
    <location>
        <begin position="18"/>
        <end position="48"/>
    </location>
</feature>
<feature type="transmembrane region" description="Helical" evidence="11">
    <location>
        <begin position="189"/>
        <end position="207"/>
    </location>
</feature>
<dbReference type="STRING" id="578462.A0A0L0SMG3"/>
<dbReference type="Gene3D" id="1.20.1540.10">
    <property type="entry name" value="Rhomboid-like"/>
    <property type="match status" value="1"/>
</dbReference>
<evidence type="ECO:0000256" key="10">
    <source>
        <dbReference type="SAM" id="MobiDB-lite"/>
    </source>
</evidence>
<evidence type="ECO:0000256" key="3">
    <source>
        <dbReference type="ARBA" id="ARBA00009045"/>
    </source>
</evidence>
<sequence>MVLGHAVDDVFALDPAEHSEHNSNQQQRQATTHAATINNTASTRDDRKLATTTTMRGLPISSPNEARGLLAAWVAAVPLTTRAYLATIWLVFFISLIAGAQTARQDTCLDPSRLNIVEWFFRALAAPLMHGGWIHILFNSVAIASLFAHFEKKTGTLAHAHLAIAVFPLVTAAIQTALYWLVMRFLGPECSVGASGVLFAFITAYSVQHGDVRHSIFGLVEVPGFAYPWALLVVIQVLFPMASLSTHLAGILTGLLYAKGWLDRIQFPTSLADRIETSDAWLARTFVAAPAYVPHDPATALPRYASVPTNGAPASTMPGGFAGTLAMDAGADALGRPSVDDLFRPGVLHEADPGVALHIPPPKSPVFSVSSDPSESEAPPAEGRHLLI</sequence>